<dbReference type="AlphaFoldDB" id="A0A1X0QJF5"/>
<evidence type="ECO:0008006" key="5">
    <source>
        <dbReference type="Google" id="ProtNLM"/>
    </source>
</evidence>
<name>A0A1X0QJF5_9MICR</name>
<dbReference type="Proteomes" id="UP000192356">
    <property type="component" value="Unassembled WGS sequence"/>
</dbReference>
<accession>A0A1X0QJF5</accession>
<sequence>MLIKYVNKLIKYFKAPRSVKIDSSTAYKILECDNTNYIMKYKELIAINHPDKGGSEYLTNLINASKDYISELNKEIY</sequence>
<protein>
    <recommendedName>
        <fullName evidence="5">J domain-containing protein</fullName>
    </recommendedName>
</protein>
<evidence type="ECO:0000313" key="2">
    <source>
        <dbReference type="EMBL" id="ORD99824.1"/>
    </source>
</evidence>
<dbReference type="Proteomes" id="UP000192501">
    <property type="component" value="Unassembled WGS sequence"/>
</dbReference>
<reference evidence="3 4" key="1">
    <citation type="journal article" date="2017" name="Environ. Microbiol.">
        <title>Decay of the glycolytic pathway and adaptation to intranuclear parasitism within Enterocytozoonidae microsporidia.</title>
        <authorList>
            <person name="Wiredu Boakye D."/>
            <person name="Jaroenlak P."/>
            <person name="Prachumwat A."/>
            <person name="Williams T.A."/>
            <person name="Bateman K.S."/>
            <person name="Itsathitphaisarn O."/>
            <person name="Sritunyalucksana K."/>
            <person name="Paszkiewicz K.H."/>
            <person name="Moore K.A."/>
            <person name="Stentiford G.D."/>
            <person name="Williams B.A."/>
        </authorList>
    </citation>
    <scope>NUCLEOTIDE SEQUENCE [LARGE SCALE GENOMIC DNA]</scope>
    <source>
        <strain evidence="2">Canceri</strain>
        <strain evidence="4">canceri</strain>
        <strain evidence="1 3">GB1</strain>
    </source>
</reference>
<dbReference type="VEuPathDB" id="MicrosporidiaDB:A0H76_100"/>
<dbReference type="InterPro" id="IPR036869">
    <property type="entry name" value="J_dom_sf"/>
</dbReference>
<organism evidence="2 4">
    <name type="scientific">Hepatospora eriocheir</name>
    <dbReference type="NCBI Taxonomy" id="1081669"/>
    <lineage>
        <taxon>Eukaryota</taxon>
        <taxon>Fungi</taxon>
        <taxon>Fungi incertae sedis</taxon>
        <taxon>Microsporidia</taxon>
        <taxon>Hepatosporidae</taxon>
        <taxon>Hepatospora</taxon>
    </lineage>
</organism>
<evidence type="ECO:0000313" key="4">
    <source>
        <dbReference type="Proteomes" id="UP000192501"/>
    </source>
</evidence>
<dbReference type="EMBL" id="LTAI01000106">
    <property type="protein sequence ID" value="ORD99824.1"/>
    <property type="molecule type" value="Genomic_DNA"/>
</dbReference>
<evidence type="ECO:0000313" key="3">
    <source>
        <dbReference type="Proteomes" id="UP000192356"/>
    </source>
</evidence>
<dbReference type="SUPFAM" id="SSF46565">
    <property type="entry name" value="Chaperone J-domain"/>
    <property type="match status" value="1"/>
</dbReference>
<comment type="caution">
    <text evidence="2">The sequence shown here is derived from an EMBL/GenBank/DDBJ whole genome shotgun (WGS) entry which is preliminary data.</text>
</comment>
<dbReference type="Gene3D" id="1.10.287.110">
    <property type="entry name" value="DnaJ domain"/>
    <property type="match status" value="1"/>
</dbReference>
<gene>
    <name evidence="2" type="ORF">A0H76_100</name>
    <name evidence="1" type="ORF">HERIO_1602</name>
</gene>
<dbReference type="OrthoDB" id="240298at2759"/>
<dbReference type="VEuPathDB" id="MicrosporidiaDB:HERIO_1602"/>
<proteinExistence type="predicted"/>
<keyword evidence="3" id="KW-1185">Reference proteome</keyword>
<evidence type="ECO:0000313" key="1">
    <source>
        <dbReference type="EMBL" id="ORD96462.1"/>
    </source>
</evidence>
<dbReference type="EMBL" id="LVKB01000086">
    <property type="protein sequence ID" value="ORD96462.1"/>
    <property type="molecule type" value="Genomic_DNA"/>
</dbReference>